<evidence type="ECO:0000313" key="1">
    <source>
        <dbReference type="EMBL" id="EKC40876.1"/>
    </source>
</evidence>
<reference evidence="1" key="1">
    <citation type="journal article" date="2012" name="Nature">
        <title>The oyster genome reveals stress adaptation and complexity of shell formation.</title>
        <authorList>
            <person name="Zhang G."/>
            <person name="Fang X."/>
            <person name="Guo X."/>
            <person name="Li L."/>
            <person name="Luo R."/>
            <person name="Xu F."/>
            <person name="Yang P."/>
            <person name="Zhang L."/>
            <person name="Wang X."/>
            <person name="Qi H."/>
            <person name="Xiong Z."/>
            <person name="Que H."/>
            <person name="Xie Y."/>
            <person name="Holland P.W."/>
            <person name="Paps J."/>
            <person name="Zhu Y."/>
            <person name="Wu F."/>
            <person name="Chen Y."/>
            <person name="Wang J."/>
            <person name="Peng C."/>
            <person name="Meng J."/>
            <person name="Yang L."/>
            <person name="Liu J."/>
            <person name="Wen B."/>
            <person name="Zhang N."/>
            <person name="Huang Z."/>
            <person name="Zhu Q."/>
            <person name="Feng Y."/>
            <person name="Mount A."/>
            <person name="Hedgecock D."/>
            <person name="Xu Z."/>
            <person name="Liu Y."/>
            <person name="Domazet-Loso T."/>
            <person name="Du Y."/>
            <person name="Sun X."/>
            <person name="Zhang S."/>
            <person name="Liu B."/>
            <person name="Cheng P."/>
            <person name="Jiang X."/>
            <person name="Li J."/>
            <person name="Fan D."/>
            <person name="Wang W."/>
            <person name="Fu W."/>
            <person name="Wang T."/>
            <person name="Wang B."/>
            <person name="Zhang J."/>
            <person name="Peng Z."/>
            <person name="Li Y."/>
            <person name="Li N."/>
            <person name="Wang J."/>
            <person name="Chen M."/>
            <person name="He Y."/>
            <person name="Tan F."/>
            <person name="Song X."/>
            <person name="Zheng Q."/>
            <person name="Huang R."/>
            <person name="Yang H."/>
            <person name="Du X."/>
            <person name="Chen L."/>
            <person name="Yang M."/>
            <person name="Gaffney P.M."/>
            <person name="Wang S."/>
            <person name="Luo L."/>
            <person name="She Z."/>
            <person name="Ming Y."/>
            <person name="Huang W."/>
            <person name="Zhang S."/>
            <person name="Huang B."/>
            <person name="Zhang Y."/>
            <person name="Qu T."/>
            <person name="Ni P."/>
            <person name="Miao G."/>
            <person name="Wang J."/>
            <person name="Wang Q."/>
            <person name="Steinberg C.E."/>
            <person name="Wang H."/>
            <person name="Li N."/>
            <person name="Qian L."/>
            <person name="Zhang G."/>
            <person name="Li Y."/>
            <person name="Yang H."/>
            <person name="Liu X."/>
            <person name="Wang J."/>
            <person name="Yin Y."/>
            <person name="Wang J."/>
        </authorList>
    </citation>
    <scope>NUCLEOTIDE SEQUENCE [LARGE SCALE GENOMIC DNA]</scope>
    <source>
        <strain evidence="1">05x7-T-G4-1.051#20</strain>
    </source>
</reference>
<sequence length="157" mass="17701">MALSIAYWATYVNGQNKLTKKSEAAVESDRVLKFVFDREYRVINSSVQASMRDTSYKVQVSALHMYKKASKTDIKCSWIKHPKSAPPKRTVTMQELLTASLKKRLLSAYNLEKRDPIQWGITHESVALTEYCKEGDVSVLPTAEVRDSSGPGKDTQV</sequence>
<gene>
    <name evidence="1" type="ORF">CGI_10028590</name>
</gene>
<name>K1S0V7_MAGGI</name>
<organism evidence="1">
    <name type="scientific">Magallana gigas</name>
    <name type="common">Pacific oyster</name>
    <name type="synonym">Crassostrea gigas</name>
    <dbReference type="NCBI Taxonomy" id="29159"/>
    <lineage>
        <taxon>Eukaryota</taxon>
        <taxon>Metazoa</taxon>
        <taxon>Spiralia</taxon>
        <taxon>Lophotrochozoa</taxon>
        <taxon>Mollusca</taxon>
        <taxon>Bivalvia</taxon>
        <taxon>Autobranchia</taxon>
        <taxon>Pteriomorphia</taxon>
        <taxon>Ostreida</taxon>
        <taxon>Ostreoidea</taxon>
        <taxon>Ostreidae</taxon>
        <taxon>Magallana</taxon>
    </lineage>
</organism>
<accession>K1S0V7</accession>
<dbReference type="InParanoid" id="K1S0V7"/>
<dbReference type="EMBL" id="JH816363">
    <property type="protein sequence ID" value="EKC40876.1"/>
    <property type="molecule type" value="Genomic_DNA"/>
</dbReference>
<proteinExistence type="predicted"/>
<dbReference type="HOGENOM" id="CLU_1679625_0_0_1"/>
<protein>
    <submittedName>
        <fullName evidence="1">Uncharacterized protein</fullName>
    </submittedName>
</protein>
<dbReference type="AlphaFoldDB" id="K1S0V7"/>